<keyword evidence="2" id="KW-0813">Transport</keyword>
<evidence type="ECO:0000313" key="14">
    <source>
        <dbReference type="EMBL" id="VHY22348.1"/>
    </source>
</evidence>
<accession>A0A031WBN7</accession>
<dbReference type="PANTHER" id="PTHR43266">
    <property type="entry name" value="MACROLIDE-EFFLUX PROTEIN"/>
    <property type="match status" value="1"/>
</dbReference>
<gene>
    <name evidence="10" type="ORF">BN1095_800002</name>
    <name evidence="8" type="ORF">BN1096_230011</name>
    <name evidence="9" type="ORF">BN1097_220010</name>
    <name evidence="11" type="ORF">KRM00_002220</name>
    <name evidence="14" type="ORF">SAMEA1402366_03687</name>
    <name evidence="13" type="ORF">SAMEA1402399_03277</name>
    <name evidence="12" type="ORF">SAMEA3375112_03134</name>
</gene>
<evidence type="ECO:0000313" key="17">
    <source>
        <dbReference type="Proteomes" id="UP000411588"/>
    </source>
</evidence>
<dbReference type="RefSeq" id="WP_009888369.1">
    <property type="nucleotide sequence ID" value="NZ_AP031492.1"/>
</dbReference>
<feature type="transmembrane region" description="Helical" evidence="7">
    <location>
        <begin position="44"/>
        <end position="65"/>
    </location>
</feature>
<feature type="transmembrane region" description="Helical" evidence="7">
    <location>
        <begin position="355"/>
        <end position="378"/>
    </location>
</feature>
<reference evidence="11" key="2">
    <citation type="journal article" date="2018" name="Genome Biol.">
        <title>SKESA: strategic k-mer extension for scrupulous assemblies.</title>
        <authorList>
            <person name="Souvorov A."/>
            <person name="Agarwala R."/>
            <person name="Lipman D.J."/>
        </authorList>
    </citation>
    <scope>NUCLEOTIDE SEQUENCE</scope>
    <source>
        <strain evidence="11">HN1000</strain>
    </source>
</reference>
<evidence type="ECO:0000256" key="3">
    <source>
        <dbReference type="ARBA" id="ARBA00022475"/>
    </source>
</evidence>
<dbReference type="OMA" id="WFLVESW"/>
<feature type="transmembrane region" description="Helical" evidence="7">
    <location>
        <begin position="390"/>
        <end position="411"/>
    </location>
</feature>
<evidence type="ECO:0000313" key="10">
    <source>
        <dbReference type="EMBL" id="CDT80268.1"/>
    </source>
</evidence>
<feature type="transmembrane region" description="Helical" evidence="7">
    <location>
        <begin position="12"/>
        <end position="38"/>
    </location>
</feature>
<proteinExistence type="predicted"/>
<dbReference type="Proteomes" id="UP000372533">
    <property type="component" value="Unassembled WGS sequence"/>
</dbReference>
<evidence type="ECO:0000256" key="6">
    <source>
        <dbReference type="ARBA" id="ARBA00023136"/>
    </source>
</evidence>
<sequence>MVKSSNTFNKNFNLMILGQIISLFGASILKFALSLYILDITGKAEIFATILAVSSIPIIVFSPIGGAIADIFNRRNLMVIFDFSSSLTVLILAVFLFNNNGSILLVGIIMTILSVISTMYQPTVQSSTPLLVDNEHLMNANGIVAGVASLTNIAGPVLGGVLYGVIGINAIIVISCVSFFLSAIMEIFIQIPFIKQEQNSNIIKTIFTDIKDGIVHICKENRFILKILFLAIAINLFLSSMLIVGIPYIVKITMGASNFLYGLAEGAISFSSLVAAVSIGIFSKHLKITNLHISFIICAVMFIPMAVSVYPFILNTGFPVPFLIFIVSSMLIFFTTTLISIYVITVTQLKTPNELLGKVMSILFAGTAIAMPLGQVMYGKLFDLLSDRVYIIILGVGFITLLIAFVSKITLRNENL</sequence>
<organism evidence="8">
    <name type="scientific">Clostridioides difficile</name>
    <name type="common">Peptoclostridium difficile</name>
    <dbReference type="NCBI Taxonomy" id="1496"/>
    <lineage>
        <taxon>Bacteria</taxon>
        <taxon>Bacillati</taxon>
        <taxon>Bacillota</taxon>
        <taxon>Clostridia</taxon>
        <taxon>Peptostreptococcales</taxon>
        <taxon>Peptostreptococcaceae</taxon>
        <taxon>Clostridioides</taxon>
    </lineage>
</organism>
<dbReference type="CDD" id="cd06173">
    <property type="entry name" value="MFS_MefA_like"/>
    <property type="match status" value="1"/>
</dbReference>
<feature type="transmembrane region" description="Helical" evidence="7">
    <location>
        <begin position="227"/>
        <end position="249"/>
    </location>
</feature>
<dbReference type="Proteomes" id="UP000878956">
    <property type="component" value="Unassembled WGS sequence"/>
</dbReference>
<keyword evidence="5 7" id="KW-1133">Transmembrane helix</keyword>
<comment type="subcellular location">
    <subcellularLocation>
        <location evidence="1">Cell membrane</location>
        <topology evidence="1">Multi-pass membrane protein</topology>
    </subcellularLocation>
</comment>
<dbReference type="GeneID" id="66353074"/>
<feature type="transmembrane region" description="Helical" evidence="7">
    <location>
        <begin position="261"/>
        <end position="282"/>
    </location>
</feature>
<evidence type="ECO:0000313" key="15">
    <source>
        <dbReference type="Proteomes" id="UP000189137"/>
    </source>
</evidence>
<reference evidence="8" key="1">
    <citation type="submission" date="2014-07" db="EMBL/GenBank/DDBJ databases">
        <authorList>
            <person name="Monot Marc"/>
        </authorList>
    </citation>
    <scope>NUCLEOTIDE SEQUENCE</scope>
    <source>
        <strain evidence="10">7032989</strain>
        <strain evidence="9">7032994</strain>
    </source>
</reference>
<dbReference type="PATRIC" id="fig|1496.1373.peg.71"/>
<dbReference type="Proteomes" id="UP000411588">
    <property type="component" value="Unassembled WGS sequence"/>
</dbReference>
<keyword evidence="6 7" id="KW-0472">Membrane</keyword>
<dbReference type="Pfam" id="PF07690">
    <property type="entry name" value="MFS_1"/>
    <property type="match status" value="1"/>
</dbReference>
<evidence type="ECO:0000256" key="1">
    <source>
        <dbReference type="ARBA" id="ARBA00004651"/>
    </source>
</evidence>
<dbReference type="InterPro" id="IPR011701">
    <property type="entry name" value="MFS"/>
</dbReference>
<evidence type="ECO:0000256" key="2">
    <source>
        <dbReference type="ARBA" id="ARBA00022448"/>
    </source>
</evidence>
<reference evidence="11" key="4">
    <citation type="submission" date="2021-06" db="EMBL/GenBank/DDBJ databases">
        <authorList>
            <consortium name="NCBI Pathogen Detection Project"/>
        </authorList>
    </citation>
    <scope>NUCLEOTIDE SEQUENCE</scope>
    <source>
        <strain evidence="11">HN1000</strain>
    </source>
</reference>
<keyword evidence="3" id="KW-1003">Cell membrane</keyword>
<evidence type="ECO:0000256" key="4">
    <source>
        <dbReference type="ARBA" id="ARBA00022692"/>
    </source>
</evidence>
<keyword evidence="4 7" id="KW-0812">Transmembrane</keyword>
<dbReference type="Proteomes" id="UP000189137">
    <property type="component" value="Unassembled WGS sequence"/>
</dbReference>
<dbReference type="EMBL" id="LK932357">
    <property type="protein sequence ID" value="CDS83875.1"/>
    <property type="molecule type" value="Genomic_DNA"/>
</dbReference>
<feature type="transmembrane region" description="Helical" evidence="7">
    <location>
        <begin position="103"/>
        <end position="121"/>
    </location>
</feature>
<protein>
    <submittedName>
        <fullName evidence="12">Enterobactin exporter EntS</fullName>
    </submittedName>
    <submittedName>
        <fullName evidence="11">MFS transporter</fullName>
    </submittedName>
    <submittedName>
        <fullName evidence="9">Putative efflux protein</fullName>
    </submittedName>
    <submittedName>
        <fullName evidence="8">Transporter, Major Facilitator Superfamily (MFS)</fullName>
    </submittedName>
</protein>
<evidence type="ECO:0000313" key="16">
    <source>
        <dbReference type="Proteomes" id="UP000372533"/>
    </source>
</evidence>
<evidence type="ECO:0000256" key="5">
    <source>
        <dbReference type="ARBA" id="ARBA00022989"/>
    </source>
</evidence>
<evidence type="ECO:0000313" key="12">
    <source>
        <dbReference type="EMBL" id="SJS90070.1"/>
    </source>
</evidence>
<name>A0A031WBN7_CLODI</name>
<dbReference type="PANTHER" id="PTHR43266:SF9">
    <property type="entry name" value="PERMEASE, MAJOR FACILITATOR SUPERFAMILY-RELATED"/>
    <property type="match status" value="1"/>
</dbReference>
<dbReference type="GO" id="GO:0005886">
    <property type="term" value="C:plasma membrane"/>
    <property type="evidence" value="ECO:0007669"/>
    <property type="project" value="UniProtKB-SubCell"/>
</dbReference>
<evidence type="ECO:0000256" key="7">
    <source>
        <dbReference type="SAM" id="Phobius"/>
    </source>
</evidence>
<dbReference type="InterPro" id="IPR036259">
    <property type="entry name" value="MFS_trans_sf"/>
</dbReference>
<dbReference type="Gene3D" id="1.20.1250.20">
    <property type="entry name" value="MFS general substrate transporter like domains"/>
    <property type="match status" value="1"/>
</dbReference>
<dbReference type="EMBL" id="LK933516">
    <property type="protein sequence ID" value="CDT80268.1"/>
    <property type="molecule type" value="Genomic_DNA"/>
</dbReference>
<evidence type="ECO:0000313" key="11">
    <source>
        <dbReference type="EMBL" id="HBH1542730.1"/>
    </source>
</evidence>
<dbReference type="KEGG" id="pdf:CD630DERM_05780"/>
<dbReference type="EMBL" id="DAEPXK010000022">
    <property type="protein sequence ID" value="HBH1542730.1"/>
    <property type="molecule type" value="Genomic_DNA"/>
</dbReference>
<feature type="transmembrane region" description="Helical" evidence="7">
    <location>
        <begin position="77"/>
        <end position="97"/>
    </location>
</feature>
<feature type="transmembrane region" description="Helical" evidence="7">
    <location>
        <begin position="320"/>
        <end position="343"/>
    </location>
</feature>
<evidence type="ECO:0000313" key="8">
    <source>
        <dbReference type="EMBL" id="CDS83770.1"/>
    </source>
</evidence>
<dbReference type="AlphaFoldDB" id="A0A031WBN7"/>
<evidence type="ECO:0000313" key="13">
    <source>
        <dbReference type="EMBL" id="VFD34780.1"/>
    </source>
</evidence>
<evidence type="ECO:0000313" key="9">
    <source>
        <dbReference type="EMBL" id="CDS83875.1"/>
    </source>
</evidence>
<reference evidence="13 17" key="3">
    <citation type="submission" date="2019-02" db="EMBL/GenBank/DDBJ databases">
        <authorList>
            <consortium name="Pathogen Informatics"/>
        </authorList>
    </citation>
    <scope>NUCLEOTIDE SEQUENCE [LARGE SCALE GENOMIC DNA]</scope>
    <source>
        <strain evidence="13">Clo34</strain>
        <strain evidence="17">clo34</strain>
        <strain evidence="16">tl291</strain>
        <strain evidence="14">Tl291</strain>
        <strain evidence="12 15">VRECD0157</strain>
    </source>
</reference>
<feature type="transmembrane region" description="Helical" evidence="7">
    <location>
        <begin position="294"/>
        <end position="314"/>
    </location>
</feature>
<dbReference type="EMBL" id="CAADAN010000014">
    <property type="protein sequence ID" value="VFD34780.1"/>
    <property type="molecule type" value="Genomic_DNA"/>
</dbReference>
<dbReference type="EMBL" id="FUPS01000012">
    <property type="protein sequence ID" value="SJS90070.1"/>
    <property type="molecule type" value="Genomic_DNA"/>
</dbReference>
<dbReference type="GO" id="GO:0022857">
    <property type="term" value="F:transmembrane transporter activity"/>
    <property type="evidence" value="ECO:0007669"/>
    <property type="project" value="InterPro"/>
</dbReference>
<dbReference type="EMBL" id="LK932473">
    <property type="protein sequence ID" value="CDS83770.1"/>
    <property type="molecule type" value="Genomic_DNA"/>
</dbReference>
<dbReference type="SUPFAM" id="SSF103473">
    <property type="entry name" value="MFS general substrate transporter"/>
    <property type="match status" value="1"/>
</dbReference>
<dbReference type="EMBL" id="CAAJVP010000031">
    <property type="protein sequence ID" value="VHY22348.1"/>
    <property type="molecule type" value="Genomic_DNA"/>
</dbReference>